<organism evidence="3 4">
    <name type="scientific">Gehongia tenuis</name>
    <dbReference type="NCBI Taxonomy" id="2763655"/>
    <lineage>
        <taxon>Bacteria</taxon>
        <taxon>Bacillati</taxon>
        <taxon>Bacillota</taxon>
        <taxon>Clostridia</taxon>
        <taxon>Christensenellales</taxon>
        <taxon>Christensenellaceae</taxon>
        <taxon>Gehongia</taxon>
    </lineage>
</organism>
<feature type="transmembrane region" description="Helical" evidence="2">
    <location>
        <begin position="12"/>
        <end position="33"/>
    </location>
</feature>
<keyword evidence="2" id="KW-1133">Transmembrane helix</keyword>
<proteinExistence type="predicted"/>
<evidence type="ECO:0000256" key="1">
    <source>
        <dbReference type="SAM" id="MobiDB-lite"/>
    </source>
</evidence>
<comment type="caution">
    <text evidence="3">The sequence shown here is derived from an EMBL/GenBank/DDBJ whole genome shotgun (WGS) entry which is preliminary data.</text>
</comment>
<keyword evidence="4" id="KW-1185">Reference proteome</keyword>
<keyword evidence="2" id="KW-0472">Membrane</keyword>
<evidence type="ECO:0000313" key="4">
    <source>
        <dbReference type="Proteomes" id="UP000623172"/>
    </source>
</evidence>
<accession>A0A926D630</accession>
<dbReference type="Proteomes" id="UP000623172">
    <property type="component" value="Unassembled WGS sequence"/>
</dbReference>
<feature type="region of interest" description="Disordered" evidence="1">
    <location>
        <begin position="127"/>
        <end position="148"/>
    </location>
</feature>
<gene>
    <name evidence="3" type="ORF">H8696_09180</name>
</gene>
<keyword evidence="2" id="KW-0812">Transmembrane</keyword>
<dbReference type="AlphaFoldDB" id="A0A926D630"/>
<sequence>MKRQENPIRISGVSLIMVLMILCLTVFAVLSLITARSEWKLAEKSVGFTKSYYEAEARSEARMAELSSVLEGQDAEGGFSALGEEYETQMTDGRLNIIFSESVTENVRLESRLTFDGGLSLESRRLVRESGNSPEENPPLWTGKDDNP</sequence>
<evidence type="ECO:0000256" key="2">
    <source>
        <dbReference type="SAM" id="Phobius"/>
    </source>
</evidence>
<name>A0A926D630_9FIRM</name>
<dbReference type="RefSeq" id="WP_249316966.1">
    <property type="nucleotide sequence ID" value="NZ_JACRSR010000004.1"/>
</dbReference>
<dbReference type="EMBL" id="JACRSR010000004">
    <property type="protein sequence ID" value="MBC8532017.1"/>
    <property type="molecule type" value="Genomic_DNA"/>
</dbReference>
<protein>
    <submittedName>
        <fullName evidence="3">Uncharacterized protein</fullName>
    </submittedName>
</protein>
<reference evidence="3" key="1">
    <citation type="submission" date="2020-08" db="EMBL/GenBank/DDBJ databases">
        <title>Genome public.</title>
        <authorList>
            <person name="Liu C."/>
            <person name="Sun Q."/>
        </authorList>
    </citation>
    <scope>NUCLEOTIDE SEQUENCE</scope>
    <source>
        <strain evidence="3">NSJ-53</strain>
    </source>
</reference>
<evidence type="ECO:0000313" key="3">
    <source>
        <dbReference type="EMBL" id="MBC8532017.1"/>
    </source>
</evidence>